<protein>
    <recommendedName>
        <fullName evidence="1">Flavodoxin-like fold domain-containing protein</fullName>
    </recommendedName>
</protein>
<dbReference type="InterPro" id="IPR050104">
    <property type="entry name" value="FMN-dep_NADH:Q_OxRdtase_AzoR1"/>
</dbReference>
<dbReference type="PANTHER" id="PTHR43741:SF4">
    <property type="entry name" value="FMN-DEPENDENT NADH:QUINONE OXIDOREDUCTASE"/>
    <property type="match status" value="1"/>
</dbReference>
<dbReference type="Gene3D" id="3.40.50.360">
    <property type="match status" value="1"/>
</dbReference>
<dbReference type="RefSeq" id="WP_017747909.1">
    <property type="nucleotide sequence ID" value="NZ_KQ976354.1"/>
</dbReference>
<name>A0A139WT57_9CYAN</name>
<keyword evidence="3" id="KW-1185">Reference proteome</keyword>
<dbReference type="InterPro" id="IPR029039">
    <property type="entry name" value="Flavoprotein-like_sf"/>
</dbReference>
<dbReference type="SUPFAM" id="SSF52218">
    <property type="entry name" value="Flavoproteins"/>
    <property type="match status" value="1"/>
</dbReference>
<evidence type="ECO:0000313" key="2">
    <source>
        <dbReference type="EMBL" id="KYC35618.1"/>
    </source>
</evidence>
<evidence type="ECO:0000259" key="1">
    <source>
        <dbReference type="Pfam" id="PF02525"/>
    </source>
</evidence>
<dbReference type="Pfam" id="PF02525">
    <property type="entry name" value="Flavodoxin_2"/>
    <property type="match status" value="1"/>
</dbReference>
<dbReference type="PANTHER" id="PTHR43741">
    <property type="entry name" value="FMN-DEPENDENT NADH-AZOREDUCTASE 1"/>
    <property type="match status" value="1"/>
</dbReference>
<dbReference type="EMBL" id="ANNX02000051">
    <property type="protein sequence ID" value="KYC35618.1"/>
    <property type="molecule type" value="Genomic_DNA"/>
</dbReference>
<sequence>MNENLARAYQQIGENKAAISSLSAAIYDYGAAADRYILSTPMYNFSIPAVLKSYIDYIVRPRRTFAIDDNGFKGLVTHKKMLVITARGSDFRPGSAFASQDFQEPFLRTVFNFIGITDIQFIHANALNSDLREQSLAEARTAIQDLAPFW</sequence>
<evidence type="ECO:0000313" key="3">
    <source>
        <dbReference type="Proteomes" id="UP000076925"/>
    </source>
</evidence>
<dbReference type="AlphaFoldDB" id="A0A139WT57"/>
<accession>A0A139WT57</accession>
<organism evidence="2 3">
    <name type="scientific">Scytonema hofmannii PCC 7110</name>
    <dbReference type="NCBI Taxonomy" id="128403"/>
    <lineage>
        <taxon>Bacteria</taxon>
        <taxon>Bacillati</taxon>
        <taxon>Cyanobacteriota</taxon>
        <taxon>Cyanophyceae</taxon>
        <taxon>Nostocales</taxon>
        <taxon>Scytonemataceae</taxon>
        <taxon>Scytonema</taxon>
    </lineage>
</organism>
<gene>
    <name evidence="2" type="ORF">WA1_07310</name>
</gene>
<dbReference type="InterPro" id="IPR003680">
    <property type="entry name" value="Flavodoxin_fold"/>
</dbReference>
<proteinExistence type="predicted"/>
<dbReference type="Proteomes" id="UP000076925">
    <property type="component" value="Unassembled WGS sequence"/>
</dbReference>
<comment type="caution">
    <text evidence="2">The sequence shown here is derived from an EMBL/GenBank/DDBJ whole genome shotgun (WGS) entry which is preliminary data.</text>
</comment>
<reference evidence="2 3" key="1">
    <citation type="journal article" date="2013" name="Genome Biol. Evol.">
        <title>Genomes of Stigonematalean cyanobacteria (subsection V) and the evolution of oxygenic photosynthesis from prokaryotes to plastids.</title>
        <authorList>
            <person name="Dagan T."/>
            <person name="Roettger M."/>
            <person name="Stucken K."/>
            <person name="Landan G."/>
            <person name="Koch R."/>
            <person name="Major P."/>
            <person name="Gould S.B."/>
            <person name="Goremykin V.V."/>
            <person name="Rippka R."/>
            <person name="Tandeau de Marsac N."/>
            <person name="Gugger M."/>
            <person name="Lockhart P.J."/>
            <person name="Allen J.F."/>
            <person name="Brune I."/>
            <person name="Maus I."/>
            <person name="Puhler A."/>
            <person name="Martin W.F."/>
        </authorList>
    </citation>
    <scope>NUCLEOTIDE SEQUENCE [LARGE SCALE GENOMIC DNA]</scope>
    <source>
        <strain evidence="2 3">PCC 7110</strain>
    </source>
</reference>
<feature type="domain" description="Flavodoxin-like fold" evidence="1">
    <location>
        <begin position="28"/>
        <end position="145"/>
    </location>
</feature>